<dbReference type="PaxDb" id="2903-EOD08105"/>
<keyword evidence="3" id="KW-0547">Nucleotide-binding</keyword>
<dbReference type="InterPro" id="IPR004344">
    <property type="entry name" value="TTL/TTLL_fam"/>
</dbReference>
<accession>A0A0D3IA20</accession>
<keyword evidence="2" id="KW-0436">Ligase</keyword>
<reference evidence="7" key="1">
    <citation type="journal article" date="2013" name="Nature">
        <title>Pan genome of the phytoplankton Emiliania underpins its global distribution.</title>
        <authorList>
            <person name="Read B.A."/>
            <person name="Kegel J."/>
            <person name="Klute M.J."/>
            <person name="Kuo A."/>
            <person name="Lefebvre S.C."/>
            <person name="Maumus F."/>
            <person name="Mayer C."/>
            <person name="Miller J."/>
            <person name="Monier A."/>
            <person name="Salamov A."/>
            <person name="Young J."/>
            <person name="Aguilar M."/>
            <person name="Claverie J.M."/>
            <person name="Frickenhaus S."/>
            <person name="Gonzalez K."/>
            <person name="Herman E.K."/>
            <person name="Lin Y.C."/>
            <person name="Napier J."/>
            <person name="Ogata H."/>
            <person name="Sarno A.F."/>
            <person name="Shmutz J."/>
            <person name="Schroeder D."/>
            <person name="de Vargas C."/>
            <person name="Verret F."/>
            <person name="von Dassow P."/>
            <person name="Valentin K."/>
            <person name="Van de Peer Y."/>
            <person name="Wheeler G."/>
            <person name="Dacks J.B."/>
            <person name="Delwiche C.F."/>
            <person name="Dyhrman S.T."/>
            <person name="Glockner G."/>
            <person name="John U."/>
            <person name="Richards T."/>
            <person name="Worden A.Z."/>
            <person name="Zhang X."/>
            <person name="Grigoriev I.V."/>
            <person name="Allen A.E."/>
            <person name="Bidle K."/>
            <person name="Borodovsky M."/>
            <person name="Bowler C."/>
            <person name="Brownlee C."/>
            <person name="Cock J.M."/>
            <person name="Elias M."/>
            <person name="Gladyshev V.N."/>
            <person name="Groth M."/>
            <person name="Guda C."/>
            <person name="Hadaegh A."/>
            <person name="Iglesias-Rodriguez M.D."/>
            <person name="Jenkins J."/>
            <person name="Jones B.M."/>
            <person name="Lawson T."/>
            <person name="Leese F."/>
            <person name="Lindquist E."/>
            <person name="Lobanov A."/>
            <person name="Lomsadze A."/>
            <person name="Malik S.B."/>
            <person name="Marsh M.E."/>
            <person name="Mackinder L."/>
            <person name="Mock T."/>
            <person name="Mueller-Roeber B."/>
            <person name="Pagarete A."/>
            <person name="Parker M."/>
            <person name="Probert I."/>
            <person name="Quesneville H."/>
            <person name="Raines C."/>
            <person name="Rensing S.A."/>
            <person name="Riano-Pachon D.M."/>
            <person name="Richier S."/>
            <person name="Rokitta S."/>
            <person name="Shiraiwa Y."/>
            <person name="Soanes D.M."/>
            <person name="van der Giezen M."/>
            <person name="Wahlund T.M."/>
            <person name="Williams B."/>
            <person name="Wilson W."/>
            <person name="Wolfe G."/>
            <person name="Wurch L.L."/>
        </authorList>
    </citation>
    <scope>NUCLEOTIDE SEQUENCE</scope>
</reference>
<protein>
    <recommendedName>
        <fullName evidence="5">Tubulin--tyrosine ligase-like protein 9</fullName>
    </recommendedName>
</protein>
<dbReference type="EnsemblProtists" id="EOD08105">
    <property type="protein sequence ID" value="EOD08105"/>
    <property type="gene ID" value="EMIHUDRAFT_42298"/>
</dbReference>
<dbReference type="OMA" id="EWISERF"/>
<dbReference type="GeneID" id="17254295"/>
<evidence type="ECO:0000256" key="1">
    <source>
        <dbReference type="ARBA" id="ARBA00006820"/>
    </source>
</evidence>
<dbReference type="GO" id="GO:0070740">
    <property type="term" value="F:tubulin-glutamic acid ligase activity"/>
    <property type="evidence" value="ECO:0007669"/>
    <property type="project" value="TreeGrafter"/>
</dbReference>
<organism evidence="6 7">
    <name type="scientific">Emiliania huxleyi (strain CCMP1516)</name>
    <dbReference type="NCBI Taxonomy" id="280463"/>
    <lineage>
        <taxon>Eukaryota</taxon>
        <taxon>Haptista</taxon>
        <taxon>Haptophyta</taxon>
        <taxon>Prymnesiophyceae</taxon>
        <taxon>Isochrysidales</taxon>
        <taxon>Noelaerhabdaceae</taxon>
        <taxon>Emiliania</taxon>
    </lineage>
</organism>
<keyword evidence="7" id="KW-1185">Reference proteome</keyword>
<sequence length="338" mass="39774">RGVQGTVRFRTTFRNTIYDVFRARGWRETESDTDWDVAWVDVGWIRDNMDAMHFDEHQRINHFRNHYELTRKDAMNRNLRRMQRQLMREERHDEAARKYDFFPTTYVLPVDYGPFVEEFKQQARATLPPCCAQANAIWIMKPIGKAQGKGIFLFNKLSQINEWRKDHRWKPDEAQTETYVVQRYIENPLLVGGKKFDLRIYALVTSFNPLVCYLYCSGFARFTGFRYSSSAKKLGESYMHLTNVAIQKTAPGYDADAGCKWPLRQLKLYLIGKLFAEMQEMIIASLLAVQKVMIQDKHAFEMYGYDIMVDDQLKPWLIEVNSSPSLSADTPTDYELKF</sequence>
<keyword evidence="4" id="KW-0067">ATP-binding</keyword>
<dbReference type="KEGG" id="ehx:EMIHUDRAFT_42298"/>
<dbReference type="PANTHER" id="PTHR12241:SF39">
    <property type="entry name" value="TUBULIN POLYGLUTAMYLASE TTLL9-RELATED"/>
    <property type="match status" value="1"/>
</dbReference>
<evidence type="ECO:0000256" key="4">
    <source>
        <dbReference type="ARBA" id="ARBA00022840"/>
    </source>
</evidence>
<evidence type="ECO:0000256" key="2">
    <source>
        <dbReference type="ARBA" id="ARBA00022598"/>
    </source>
</evidence>
<dbReference type="GO" id="GO:0000226">
    <property type="term" value="P:microtubule cytoskeleton organization"/>
    <property type="evidence" value="ECO:0007669"/>
    <property type="project" value="TreeGrafter"/>
</dbReference>
<dbReference type="GO" id="GO:0036064">
    <property type="term" value="C:ciliary basal body"/>
    <property type="evidence" value="ECO:0007669"/>
    <property type="project" value="TreeGrafter"/>
</dbReference>
<dbReference type="Pfam" id="PF03133">
    <property type="entry name" value="TTL"/>
    <property type="match status" value="1"/>
</dbReference>
<evidence type="ECO:0000313" key="7">
    <source>
        <dbReference type="Proteomes" id="UP000013827"/>
    </source>
</evidence>
<dbReference type="HOGENOM" id="CLU_010131_0_1_1"/>
<evidence type="ECO:0000313" key="6">
    <source>
        <dbReference type="EnsemblProtists" id="EOD08105"/>
    </source>
</evidence>
<dbReference type="eggNOG" id="KOG2157">
    <property type="taxonomic scope" value="Eukaryota"/>
</dbReference>
<dbReference type="Gene3D" id="3.30.470.20">
    <property type="entry name" value="ATP-grasp fold, B domain"/>
    <property type="match status" value="1"/>
</dbReference>
<dbReference type="STRING" id="2903.R1D0G6"/>
<dbReference type="PANTHER" id="PTHR12241">
    <property type="entry name" value="TUBULIN POLYGLUTAMYLASE"/>
    <property type="match status" value="1"/>
</dbReference>
<evidence type="ECO:0000256" key="5">
    <source>
        <dbReference type="ARBA" id="ARBA00030445"/>
    </source>
</evidence>
<name>A0A0D3IA20_EMIH1</name>
<dbReference type="GO" id="GO:0005524">
    <property type="term" value="F:ATP binding"/>
    <property type="evidence" value="ECO:0007669"/>
    <property type="project" value="UniProtKB-KW"/>
</dbReference>
<reference evidence="6" key="2">
    <citation type="submission" date="2024-10" db="UniProtKB">
        <authorList>
            <consortium name="EnsemblProtists"/>
        </authorList>
    </citation>
    <scope>IDENTIFICATION</scope>
</reference>
<dbReference type="AlphaFoldDB" id="A0A0D3IA20"/>
<dbReference type="Proteomes" id="UP000013827">
    <property type="component" value="Unassembled WGS sequence"/>
</dbReference>
<dbReference type="PROSITE" id="PS51221">
    <property type="entry name" value="TTL"/>
    <property type="match status" value="1"/>
</dbReference>
<dbReference type="RefSeq" id="XP_005760534.1">
    <property type="nucleotide sequence ID" value="XM_005760477.1"/>
</dbReference>
<proteinExistence type="inferred from homology"/>
<dbReference type="GO" id="GO:0015631">
    <property type="term" value="F:tubulin binding"/>
    <property type="evidence" value="ECO:0007669"/>
    <property type="project" value="TreeGrafter"/>
</dbReference>
<evidence type="ECO:0000256" key="3">
    <source>
        <dbReference type="ARBA" id="ARBA00022741"/>
    </source>
</evidence>
<comment type="similarity">
    <text evidence="1">Belongs to the tubulin--tyrosine ligase family.</text>
</comment>
<dbReference type="SUPFAM" id="SSF56059">
    <property type="entry name" value="Glutathione synthetase ATP-binding domain-like"/>
    <property type="match status" value="1"/>
</dbReference>